<dbReference type="Pfam" id="PF03328">
    <property type="entry name" value="HpcH_HpaI"/>
    <property type="match status" value="1"/>
</dbReference>
<dbReference type="PANTHER" id="PTHR32308:SF0">
    <property type="entry name" value="HPCH_HPAI ALDOLASE_CITRATE LYASE DOMAIN-CONTAINING PROTEIN"/>
    <property type="match status" value="1"/>
</dbReference>
<dbReference type="STRING" id="538381.GCA_001696535_01005"/>
<gene>
    <name evidence="8" type="ORF">SAMN05421512_11520</name>
</gene>
<organism evidence="8 9">
    <name type="scientific">Stappia indica</name>
    <dbReference type="NCBI Taxonomy" id="538381"/>
    <lineage>
        <taxon>Bacteria</taxon>
        <taxon>Pseudomonadati</taxon>
        <taxon>Pseudomonadota</taxon>
        <taxon>Alphaproteobacteria</taxon>
        <taxon>Hyphomicrobiales</taxon>
        <taxon>Stappiaceae</taxon>
        <taxon>Stappia</taxon>
    </lineage>
</organism>
<comment type="cofactor">
    <cofactor evidence="1">
        <name>Mg(2+)</name>
        <dbReference type="ChEBI" id="CHEBI:18420"/>
    </cofactor>
</comment>
<protein>
    <submittedName>
        <fullName evidence="8">Citrate lyase subunit beta / citryl-CoA lyase</fullName>
    </submittedName>
</protein>
<dbReference type="SUPFAM" id="SSF51621">
    <property type="entry name" value="Phosphoenolpyruvate/pyruvate domain"/>
    <property type="match status" value="1"/>
</dbReference>
<evidence type="ECO:0000313" key="9">
    <source>
        <dbReference type="Proteomes" id="UP000219331"/>
    </source>
</evidence>
<feature type="binding site" evidence="6">
    <location>
        <position position="156"/>
    </location>
    <ligand>
        <name>Mg(2+)</name>
        <dbReference type="ChEBI" id="CHEBI:18420"/>
    </ligand>
</feature>
<dbReference type="PANTHER" id="PTHR32308">
    <property type="entry name" value="LYASE BETA SUBUNIT, PUTATIVE (AFU_ORTHOLOGUE AFUA_4G13030)-RELATED"/>
    <property type="match status" value="1"/>
</dbReference>
<dbReference type="InterPro" id="IPR005000">
    <property type="entry name" value="Aldolase/citrate-lyase_domain"/>
</dbReference>
<dbReference type="GO" id="GO:0000287">
    <property type="term" value="F:magnesium ion binding"/>
    <property type="evidence" value="ECO:0007669"/>
    <property type="project" value="TreeGrafter"/>
</dbReference>
<accession>A0A285TR45</accession>
<evidence type="ECO:0000256" key="1">
    <source>
        <dbReference type="ARBA" id="ARBA00001946"/>
    </source>
</evidence>
<feature type="binding site" evidence="5">
    <location>
        <position position="129"/>
    </location>
    <ligand>
        <name>substrate</name>
    </ligand>
</feature>
<proteinExistence type="inferred from homology"/>
<dbReference type="InterPro" id="IPR015813">
    <property type="entry name" value="Pyrv/PenolPyrv_kinase-like_dom"/>
</dbReference>
<reference evidence="8 9" key="1">
    <citation type="submission" date="2017-08" db="EMBL/GenBank/DDBJ databases">
        <authorList>
            <person name="de Groot N.N."/>
        </authorList>
    </citation>
    <scope>NUCLEOTIDE SEQUENCE [LARGE SCALE GENOMIC DNA]</scope>
    <source>
        <strain evidence="8 9">USBA 352</strain>
    </source>
</reference>
<dbReference type="PIRSF" id="PIRSF015582">
    <property type="entry name" value="Cit_lyase_B"/>
    <property type="match status" value="1"/>
</dbReference>
<evidence type="ECO:0000259" key="7">
    <source>
        <dbReference type="Pfam" id="PF03328"/>
    </source>
</evidence>
<evidence type="ECO:0000256" key="5">
    <source>
        <dbReference type="PIRSR" id="PIRSR015582-1"/>
    </source>
</evidence>
<dbReference type="GO" id="GO:0016829">
    <property type="term" value="F:lyase activity"/>
    <property type="evidence" value="ECO:0007669"/>
    <property type="project" value="UniProtKB-KW"/>
</dbReference>
<dbReference type="RefSeq" id="WP_097176506.1">
    <property type="nucleotide sequence ID" value="NZ_OBML01000015.1"/>
</dbReference>
<dbReference type="Gene3D" id="3.20.20.60">
    <property type="entry name" value="Phosphoenolpyruvate-binding domains"/>
    <property type="match status" value="1"/>
</dbReference>
<feature type="binding site" evidence="6">
    <location>
        <position position="129"/>
    </location>
    <ligand>
        <name>Mg(2+)</name>
        <dbReference type="ChEBI" id="CHEBI:18420"/>
    </ligand>
</feature>
<dbReference type="InterPro" id="IPR011206">
    <property type="entry name" value="Citrate_lyase_beta/mcl1/mcl2"/>
</dbReference>
<evidence type="ECO:0000256" key="6">
    <source>
        <dbReference type="PIRSR" id="PIRSR015582-2"/>
    </source>
</evidence>
<feature type="binding site" evidence="5">
    <location>
        <position position="65"/>
    </location>
    <ligand>
        <name>substrate</name>
    </ligand>
</feature>
<evidence type="ECO:0000256" key="3">
    <source>
        <dbReference type="ARBA" id="ARBA00022723"/>
    </source>
</evidence>
<evidence type="ECO:0000313" key="8">
    <source>
        <dbReference type="EMBL" id="SOC25800.1"/>
    </source>
</evidence>
<dbReference type="InterPro" id="IPR040442">
    <property type="entry name" value="Pyrv_kinase-like_dom_sf"/>
</dbReference>
<dbReference type="EMBL" id="OBML01000015">
    <property type="protein sequence ID" value="SOC25800.1"/>
    <property type="molecule type" value="Genomic_DNA"/>
</dbReference>
<comment type="similarity">
    <text evidence="2">Belongs to the HpcH/HpaI aldolase family.</text>
</comment>
<evidence type="ECO:0000256" key="2">
    <source>
        <dbReference type="ARBA" id="ARBA00005568"/>
    </source>
</evidence>
<dbReference type="OrthoDB" id="9800547at2"/>
<sequence>MRSLLFVPGDSERKLEKSLTSGADVLLIDLEDSVALEAKPKAREIATAFLAANREQETRPRLYVRVNALDTGETDADLAAVMRAAPDGIMLPKSISGRDVQHLAAKLAVHEAEQGLADGATRVIVVATETAASVFNLGTYAGSGPRLAGLTWGAEDLSADLGALGNRTADGRYSGPFWLARNLCLFGAVAAEAAPIDTVFTNFRDMDGLRAEALEALNDGFTGKMAIHPAQVPVINEVFTPSPEEIAKARRVFEAFAAAGNPGVVGLDGEMLDRPHVRRAEKILARAGLAVIA</sequence>
<keyword evidence="4 6" id="KW-0460">Magnesium</keyword>
<keyword evidence="8" id="KW-0456">Lyase</keyword>
<feature type="domain" description="HpcH/HpaI aldolase/citrate lyase" evidence="7">
    <location>
        <begin position="2"/>
        <end position="229"/>
    </location>
</feature>
<keyword evidence="9" id="KW-1185">Reference proteome</keyword>
<keyword evidence="3 6" id="KW-0479">Metal-binding</keyword>
<dbReference type="AlphaFoldDB" id="A0A285TR45"/>
<evidence type="ECO:0000256" key="4">
    <source>
        <dbReference type="ARBA" id="ARBA00022842"/>
    </source>
</evidence>
<name>A0A285TR45_9HYPH</name>
<dbReference type="GO" id="GO:0006107">
    <property type="term" value="P:oxaloacetate metabolic process"/>
    <property type="evidence" value="ECO:0007669"/>
    <property type="project" value="TreeGrafter"/>
</dbReference>
<dbReference type="Proteomes" id="UP000219331">
    <property type="component" value="Unassembled WGS sequence"/>
</dbReference>